<name>X8CL70_MYCXE</name>
<protein>
    <submittedName>
        <fullName evidence="1">Uncharacterized protein</fullName>
    </submittedName>
</protein>
<comment type="caution">
    <text evidence="1">The sequence shown here is derived from an EMBL/GenBank/DDBJ whole genome shotgun (WGS) entry which is preliminary data.</text>
</comment>
<reference evidence="1" key="1">
    <citation type="submission" date="2014-01" db="EMBL/GenBank/DDBJ databases">
        <authorList>
            <person name="Brown-Elliot B."/>
            <person name="Wallace R."/>
            <person name="Lenaerts A."/>
            <person name="Ordway D."/>
            <person name="DeGroote M.A."/>
            <person name="Parker T."/>
            <person name="Sizemore C."/>
            <person name="Tallon L.J."/>
            <person name="Sadzewicz L.K."/>
            <person name="Sengamalay N."/>
            <person name="Fraser C.M."/>
            <person name="Hine E."/>
            <person name="Shefchek K.A."/>
            <person name="Das S.P."/>
            <person name="Tettelin H."/>
        </authorList>
    </citation>
    <scope>NUCLEOTIDE SEQUENCE [LARGE SCALE GENOMIC DNA]</scope>
    <source>
        <strain evidence="1">4042</strain>
    </source>
</reference>
<organism evidence="1">
    <name type="scientific">Mycobacterium xenopi 4042</name>
    <dbReference type="NCBI Taxonomy" id="1299334"/>
    <lineage>
        <taxon>Bacteria</taxon>
        <taxon>Bacillati</taxon>
        <taxon>Actinomycetota</taxon>
        <taxon>Actinomycetes</taxon>
        <taxon>Mycobacteriales</taxon>
        <taxon>Mycobacteriaceae</taxon>
        <taxon>Mycobacterium</taxon>
    </lineage>
</organism>
<evidence type="ECO:0000313" key="1">
    <source>
        <dbReference type="EMBL" id="EUA56591.1"/>
    </source>
</evidence>
<dbReference type="EMBL" id="JAOB01000029">
    <property type="protein sequence ID" value="EUA56591.1"/>
    <property type="molecule type" value="Genomic_DNA"/>
</dbReference>
<sequence>MPQTRHTLRVGANTQRPQTQCGVTLHRSPMNIVFGLAANFAHCGSTL</sequence>
<proteinExistence type="predicted"/>
<gene>
    <name evidence="1" type="ORF">I553_8639</name>
</gene>
<accession>X8CL70</accession>
<dbReference type="AlphaFoldDB" id="X8CL70"/>